<dbReference type="Gene3D" id="3.90.380.10">
    <property type="entry name" value="Naphthalene 1,2-dioxygenase Alpha Subunit, Chain A, domain 1"/>
    <property type="match status" value="1"/>
</dbReference>
<dbReference type="SUPFAM" id="SSF50022">
    <property type="entry name" value="ISP domain"/>
    <property type="match status" value="1"/>
</dbReference>
<dbReference type="PANTHER" id="PTHR43756">
    <property type="entry name" value="CHOLINE MONOOXYGENASE, CHLOROPLASTIC"/>
    <property type="match status" value="1"/>
</dbReference>
<dbReference type="PRINTS" id="PR00090">
    <property type="entry name" value="RNGDIOXGNASE"/>
</dbReference>
<evidence type="ECO:0000256" key="2">
    <source>
        <dbReference type="ARBA" id="ARBA00022714"/>
    </source>
</evidence>
<organism evidence="8">
    <name type="scientific">freshwater metagenome</name>
    <dbReference type="NCBI Taxonomy" id="449393"/>
    <lineage>
        <taxon>unclassified sequences</taxon>
        <taxon>metagenomes</taxon>
        <taxon>ecological metagenomes</taxon>
    </lineage>
</organism>
<dbReference type="InterPro" id="IPR017941">
    <property type="entry name" value="Rieske_2Fe-2S"/>
</dbReference>
<dbReference type="InterPro" id="IPR001663">
    <property type="entry name" value="Rng_hydr_dOase-A"/>
</dbReference>
<feature type="domain" description="Rieske" evidence="7">
    <location>
        <begin position="38"/>
        <end position="145"/>
    </location>
</feature>
<dbReference type="GO" id="GO:0051537">
    <property type="term" value="F:2 iron, 2 sulfur cluster binding"/>
    <property type="evidence" value="ECO:0007669"/>
    <property type="project" value="UniProtKB-KW"/>
</dbReference>
<evidence type="ECO:0000256" key="4">
    <source>
        <dbReference type="ARBA" id="ARBA00023002"/>
    </source>
</evidence>
<dbReference type="InterPro" id="IPR015879">
    <property type="entry name" value="Ring_hydroxy_dOase_asu_C_dom"/>
</dbReference>
<proteinExistence type="predicted"/>
<gene>
    <name evidence="8" type="ORF">UFOPK3772_01054</name>
</gene>
<dbReference type="Gene3D" id="2.102.10.10">
    <property type="entry name" value="Rieske [2Fe-2S] iron-sulphur domain"/>
    <property type="match status" value="1"/>
</dbReference>
<evidence type="ECO:0000256" key="5">
    <source>
        <dbReference type="ARBA" id="ARBA00023004"/>
    </source>
</evidence>
<dbReference type="InterPro" id="IPR036922">
    <property type="entry name" value="Rieske_2Fe-2S_sf"/>
</dbReference>
<keyword evidence="2" id="KW-0001">2Fe-2S</keyword>
<dbReference type="GO" id="GO:0016491">
    <property type="term" value="F:oxidoreductase activity"/>
    <property type="evidence" value="ECO:0007669"/>
    <property type="project" value="UniProtKB-KW"/>
</dbReference>
<evidence type="ECO:0000256" key="1">
    <source>
        <dbReference type="ARBA" id="ARBA00001962"/>
    </source>
</evidence>
<keyword evidence="3" id="KW-0479">Metal-binding</keyword>
<name>A0A6J7JHN8_9ZZZZ</name>
<keyword evidence="6" id="KW-0411">Iron-sulfur</keyword>
<dbReference type="EMBL" id="CAFBNE010000025">
    <property type="protein sequence ID" value="CAB4943078.1"/>
    <property type="molecule type" value="Genomic_DNA"/>
</dbReference>
<reference evidence="8" key="1">
    <citation type="submission" date="2020-05" db="EMBL/GenBank/DDBJ databases">
        <authorList>
            <person name="Chiriac C."/>
            <person name="Salcher M."/>
            <person name="Ghai R."/>
            <person name="Kavagutti S V."/>
        </authorList>
    </citation>
    <scope>NUCLEOTIDE SEQUENCE</scope>
</reference>
<dbReference type="AlphaFoldDB" id="A0A6J7JHN8"/>
<evidence type="ECO:0000259" key="7">
    <source>
        <dbReference type="PROSITE" id="PS51296"/>
    </source>
</evidence>
<keyword evidence="4" id="KW-0560">Oxidoreductase</keyword>
<sequence length="381" mass="43135">MNTSPTDKTTFSLLEREYYMSEEIFEREYDRIYSREWIFAAHVSQLPKKGAYVKFSYGGEEIVVVRDEGDQFHANLNVCRHRGFRLCVEETGSVRAFVCGYHQWRYDLDGSLVGVPQMPDGEYFDYKDFPLRTAQTEVWHGMIFVNLNSVPVEPLGERLAAFDATINKFAPERTKLAHSIKYELDANWKIVVDNALECYHCRGTHQTLCAVVDVAGLMSDLKEWLADTGDGPSDLGQAGMRIRPGMQTLSADGTLIAQKLLGSCTSVDVDDGISGGVMVVPNFFYAAFYVDHWWTIAIRPISARKTELIYSWYVRADAEEGVDFDVDRLIEVGHTTQSEDNRLIARTQAGVESRFFEPGPIGSDVEPALNDFAMNYLKYLD</sequence>
<evidence type="ECO:0000256" key="3">
    <source>
        <dbReference type="ARBA" id="ARBA00022723"/>
    </source>
</evidence>
<dbReference type="PROSITE" id="PS51296">
    <property type="entry name" value="RIESKE"/>
    <property type="match status" value="1"/>
</dbReference>
<comment type="cofactor">
    <cofactor evidence="1">
        <name>Fe cation</name>
        <dbReference type="ChEBI" id="CHEBI:24875"/>
    </cofactor>
</comment>
<dbReference type="Pfam" id="PF00355">
    <property type="entry name" value="Rieske"/>
    <property type="match status" value="1"/>
</dbReference>
<dbReference type="SUPFAM" id="SSF55961">
    <property type="entry name" value="Bet v1-like"/>
    <property type="match status" value="1"/>
</dbReference>
<protein>
    <submittedName>
        <fullName evidence="8">Unannotated protein</fullName>
    </submittedName>
</protein>
<dbReference type="CDD" id="cd03469">
    <property type="entry name" value="Rieske_RO_Alpha_N"/>
    <property type="match status" value="1"/>
</dbReference>
<dbReference type="PANTHER" id="PTHR43756:SF5">
    <property type="entry name" value="CHOLINE MONOOXYGENASE, CHLOROPLASTIC"/>
    <property type="match status" value="1"/>
</dbReference>
<keyword evidence="5" id="KW-0408">Iron</keyword>
<evidence type="ECO:0000256" key="6">
    <source>
        <dbReference type="ARBA" id="ARBA00023014"/>
    </source>
</evidence>
<accession>A0A6J7JHN8</accession>
<evidence type="ECO:0000313" key="8">
    <source>
        <dbReference type="EMBL" id="CAB4943078.1"/>
    </source>
</evidence>
<dbReference type="Pfam" id="PF00848">
    <property type="entry name" value="Ring_hydroxyl_A"/>
    <property type="match status" value="1"/>
</dbReference>
<dbReference type="GO" id="GO:0005506">
    <property type="term" value="F:iron ion binding"/>
    <property type="evidence" value="ECO:0007669"/>
    <property type="project" value="InterPro"/>
</dbReference>